<organism evidence="1 2">
    <name type="scientific">Coleophoma crateriformis</name>
    <dbReference type="NCBI Taxonomy" id="565419"/>
    <lineage>
        <taxon>Eukaryota</taxon>
        <taxon>Fungi</taxon>
        <taxon>Dikarya</taxon>
        <taxon>Ascomycota</taxon>
        <taxon>Pezizomycotina</taxon>
        <taxon>Leotiomycetes</taxon>
        <taxon>Helotiales</taxon>
        <taxon>Dermateaceae</taxon>
        <taxon>Coleophoma</taxon>
    </lineage>
</organism>
<evidence type="ECO:0000313" key="2">
    <source>
        <dbReference type="Proteomes" id="UP000256328"/>
    </source>
</evidence>
<gene>
    <name evidence="1" type="ORF">BP5796_04488</name>
</gene>
<dbReference type="OrthoDB" id="5367448at2759"/>
<dbReference type="Proteomes" id="UP000256328">
    <property type="component" value="Unassembled WGS sequence"/>
</dbReference>
<evidence type="ECO:0000313" key="1">
    <source>
        <dbReference type="EMBL" id="RDW82997.1"/>
    </source>
</evidence>
<protein>
    <submittedName>
        <fullName evidence="1">Uncharacterized protein</fullName>
    </submittedName>
</protein>
<proteinExistence type="predicted"/>
<dbReference type="AlphaFoldDB" id="A0A3D8S9G9"/>
<keyword evidence="2" id="KW-1185">Reference proteome</keyword>
<reference evidence="1 2" key="1">
    <citation type="journal article" date="2018" name="IMA Fungus">
        <title>IMA Genome-F 9: Draft genome sequence of Annulohypoxylon stygium, Aspergillus mulundensis, Berkeleyomyces basicola (syn. Thielaviopsis basicola), Ceratocystis smalleyi, two Cercospora beticola strains, Coleophoma cylindrospora, Fusarium fracticaudum, Phialophora cf. hyalina, and Morchella septimelata.</title>
        <authorList>
            <person name="Wingfield B.D."/>
            <person name="Bills G.F."/>
            <person name="Dong Y."/>
            <person name="Huang W."/>
            <person name="Nel W.J."/>
            <person name="Swalarsk-Parry B.S."/>
            <person name="Vaghefi N."/>
            <person name="Wilken P.M."/>
            <person name="An Z."/>
            <person name="de Beer Z.W."/>
            <person name="De Vos L."/>
            <person name="Chen L."/>
            <person name="Duong T.A."/>
            <person name="Gao Y."/>
            <person name="Hammerbacher A."/>
            <person name="Kikkert J.R."/>
            <person name="Li Y."/>
            <person name="Li H."/>
            <person name="Li K."/>
            <person name="Li Q."/>
            <person name="Liu X."/>
            <person name="Ma X."/>
            <person name="Naidoo K."/>
            <person name="Pethybridge S.J."/>
            <person name="Sun J."/>
            <person name="Steenkamp E.T."/>
            <person name="van der Nest M.A."/>
            <person name="van Wyk S."/>
            <person name="Wingfield M.J."/>
            <person name="Xiong C."/>
            <person name="Yue Q."/>
            <person name="Zhang X."/>
        </authorList>
    </citation>
    <scope>NUCLEOTIDE SEQUENCE [LARGE SCALE GENOMIC DNA]</scope>
    <source>
        <strain evidence="1 2">BP5796</strain>
    </source>
</reference>
<dbReference type="EMBL" id="PDLN01000006">
    <property type="protein sequence ID" value="RDW82997.1"/>
    <property type="molecule type" value="Genomic_DNA"/>
</dbReference>
<name>A0A3D8S9G9_9HELO</name>
<comment type="caution">
    <text evidence="1">The sequence shown here is derived from an EMBL/GenBank/DDBJ whole genome shotgun (WGS) entry which is preliminary data.</text>
</comment>
<accession>A0A3D8S9G9</accession>
<sequence length="238" mass="26598">MESPAFRALAARTVHIKMYPTARTFAERREVLRVIEKFGPVEMFQSLQYDDANKLPNAFITIFQTEGAARSLRESSPVRYRLVVASPNAATDTAAAVEKSSTSLETSDEGIEDLSELEHVFQLDCSSSRYPHAEKLASPVTNRLGGPWKPVSPKQNAFAAALKQQMPKRLQNAGLQDWDSDRQRMDDLVNEDGITHKPWRIVKGEMAAKAELGKISLKDLWEQGQRKRGVSAQEEAKA</sequence>